<dbReference type="PANTHER" id="PTHR28052:SF1">
    <property type="entry name" value="UPF0545 PROTEIN C22ORF39"/>
    <property type="match status" value="1"/>
</dbReference>
<sequence length="140" mass="15931">MDHPPKEAAAAAAAAAAPAPAPAPTTNVNSSSSGLAAPQDQVRRVSCTKCFDALWFCYSPFHQMQQYYRYGEFDTCFGKWNALFDCLSLKTKKSSEVQEILEAREKSRPHIWEYRTVEEASVNWWRMYGHFFKFPPKPDS</sequence>
<feature type="compositionally biased region" description="Low complexity" evidence="1">
    <location>
        <begin position="8"/>
        <end position="18"/>
    </location>
</feature>
<reference evidence="3" key="2">
    <citation type="submission" date="2025-08" db="UniProtKB">
        <authorList>
            <consortium name="RefSeq"/>
        </authorList>
    </citation>
    <scope>IDENTIFICATION</scope>
    <source>
        <tissue evidence="3">Young leaves</tissue>
    </source>
</reference>
<evidence type="ECO:0000256" key="1">
    <source>
        <dbReference type="SAM" id="MobiDB-lite"/>
    </source>
</evidence>
<dbReference type="OrthoDB" id="2017405at2759"/>
<feature type="compositionally biased region" description="Polar residues" evidence="1">
    <location>
        <begin position="25"/>
        <end position="34"/>
    </location>
</feature>
<organism evidence="2 3">
    <name type="scientific">Phoenix dactylifera</name>
    <name type="common">Date palm</name>
    <dbReference type="NCBI Taxonomy" id="42345"/>
    <lineage>
        <taxon>Eukaryota</taxon>
        <taxon>Viridiplantae</taxon>
        <taxon>Streptophyta</taxon>
        <taxon>Embryophyta</taxon>
        <taxon>Tracheophyta</taxon>
        <taxon>Spermatophyta</taxon>
        <taxon>Magnoliopsida</taxon>
        <taxon>Liliopsida</taxon>
        <taxon>Arecaceae</taxon>
        <taxon>Coryphoideae</taxon>
        <taxon>Phoeniceae</taxon>
        <taxon>Phoenix</taxon>
    </lineage>
</organism>
<evidence type="ECO:0000313" key="3">
    <source>
        <dbReference type="RefSeq" id="XP_008804379.1"/>
    </source>
</evidence>
<reference evidence="2" key="1">
    <citation type="journal article" date="2019" name="Nat. Commun.">
        <title>Genome-wide association mapping of date palm fruit traits.</title>
        <authorList>
            <person name="Hazzouri K.M."/>
            <person name="Gros-Balthazard M."/>
            <person name="Flowers J.M."/>
            <person name="Copetti D."/>
            <person name="Lemansour A."/>
            <person name="Lebrun M."/>
            <person name="Masmoudi K."/>
            <person name="Ferrand S."/>
            <person name="Dhar M.I."/>
            <person name="Fresquez Z.A."/>
            <person name="Rosas U."/>
            <person name="Zhang J."/>
            <person name="Talag J."/>
            <person name="Lee S."/>
            <person name="Kudrna D."/>
            <person name="Powell R.F."/>
            <person name="Leitch I.J."/>
            <person name="Krueger R.R."/>
            <person name="Wing R.A."/>
            <person name="Amiri K.M.A."/>
            <person name="Purugganan M.D."/>
        </authorList>
    </citation>
    <scope>NUCLEOTIDE SEQUENCE [LARGE SCALE GENOMIC DNA]</scope>
    <source>
        <strain evidence="2">cv. Khalas</strain>
    </source>
</reference>
<gene>
    <name evidence="3" type="primary">LOC103717681</name>
</gene>
<dbReference type="AlphaFoldDB" id="A0A8B7CQQ1"/>
<dbReference type="Proteomes" id="UP000228380">
    <property type="component" value="Chromosome 10"/>
</dbReference>
<name>A0A8B7CQQ1_PHODC</name>
<dbReference type="InterPro" id="IPR021475">
    <property type="entry name" value="Pants/Emi1-like"/>
</dbReference>
<dbReference type="PANTHER" id="PTHR28052">
    <property type="entry name" value="UPF0545 PROTEIN C22ORF39"/>
    <property type="match status" value="1"/>
</dbReference>
<dbReference type="RefSeq" id="XP_008804379.1">
    <property type="nucleotide sequence ID" value="XM_008806157.4"/>
</dbReference>
<proteinExistence type="predicted"/>
<keyword evidence="2" id="KW-1185">Reference proteome</keyword>
<dbReference type="Pfam" id="PF11326">
    <property type="entry name" value="PANTS-like"/>
    <property type="match status" value="1"/>
</dbReference>
<feature type="region of interest" description="Disordered" evidence="1">
    <location>
        <begin position="1"/>
        <end position="41"/>
    </location>
</feature>
<dbReference type="GeneID" id="103717681"/>
<dbReference type="KEGG" id="pda:103717681"/>
<protein>
    <submittedName>
        <fullName evidence="3">Uncharacterized protein C227.17c-like isoform X1</fullName>
    </submittedName>
</protein>
<accession>A0A8B7CQQ1</accession>
<evidence type="ECO:0000313" key="2">
    <source>
        <dbReference type="Proteomes" id="UP000228380"/>
    </source>
</evidence>